<dbReference type="AlphaFoldDB" id="A0A0F9I4E9"/>
<sequence length="102" mass="11949">KMILEIEHDSLGNTHEGRKCLLSEREVLARRGKLFQVMSTHNGELFDPHSATANIFKRDNQRGGYLYNLQKCSETCWEAYVKFLGTRNRRYLNVAQRRFIDG</sequence>
<gene>
    <name evidence="1" type="ORF">LCGC14_1921840</name>
</gene>
<organism evidence="1">
    <name type="scientific">marine sediment metagenome</name>
    <dbReference type="NCBI Taxonomy" id="412755"/>
    <lineage>
        <taxon>unclassified sequences</taxon>
        <taxon>metagenomes</taxon>
        <taxon>ecological metagenomes</taxon>
    </lineage>
</organism>
<comment type="caution">
    <text evidence="1">The sequence shown here is derived from an EMBL/GenBank/DDBJ whole genome shotgun (WGS) entry which is preliminary data.</text>
</comment>
<protein>
    <submittedName>
        <fullName evidence="1">Uncharacterized protein</fullName>
    </submittedName>
</protein>
<proteinExistence type="predicted"/>
<feature type="non-terminal residue" evidence="1">
    <location>
        <position position="1"/>
    </location>
</feature>
<evidence type="ECO:0000313" key="1">
    <source>
        <dbReference type="EMBL" id="KKL88720.1"/>
    </source>
</evidence>
<reference evidence="1" key="1">
    <citation type="journal article" date="2015" name="Nature">
        <title>Complex archaea that bridge the gap between prokaryotes and eukaryotes.</title>
        <authorList>
            <person name="Spang A."/>
            <person name="Saw J.H."/>
            <person name="Jorgensen S.L."/>
            <person name="Zaremba-Niedzwiedzka K."/>
            <person name="Martijn J."/>
            <person name="Lind A.E."/>
            <person name="van Eijk R."/>
            <person name="Schleper C."/>
            <person name="Guy L."/>
            <person name="Ettema T.J."/>
        </authorList>
    </citation>
    <scope>NUCLEOTIDE SEQUENCE</scope>
</reference>
<name>A0A0F9I4E9_9ZZZZ</name>
<dbReference type="EMBL" id="LAZR01020480">
    <property type="protein sequence ID" value="KKL88720.1"/>
    <property type="molecule type" value="Genomic_DNA"/>
</dbReference>
<accession>A0A0F9I4E9</accession>